<evidence type="ECO:0000256" key="7">
    <source>
        <dbReference type="ARBA" id="ARBA00023136"/>
    </source>
</evidence>
<dbReference type="EMBL" id="JAUJYN010000005">
    <property type="protein sequence ID" value="KAK1271885.1"/>
    <property type="molecule type" value="Genomic_DNA"/>
</dbReference>
<evidence type="ECO:0000256" key="3">
    <source>
        <dbReference type="ARBA" id="ARBA00022692"/>
    </source>
</evidence>
<evidence type="ECO:0000256" key="5">
    <source>
        <dbReference type="ARBA" id="ARBA00022989"/>
    </source>
</evidence>
<keyword evidence="4" id="KW-0653">Protein transport</keyword>
<feature type="transmembrane region" description="Helical" evidence="9">
    <location>
        <begin position="254"/>
        <end position="273"/>
    </location>
</feature>
<dbReference type="SUPFAM" id="SSF58038">
    <property type="entry name" value="SNARE fusion complex"/>
    <property type="match status" value="1"/>
</dbReference>
<organism evidence="12 13">
    <name type="scientific">Acorus gramineus</name>
    <name type="common">Dwarf sweet flag</name>
    <dbReference type="NCBI Taxonomy" id="55184"/>
    <lineage>
        <taxon>Eukaryota</taxon>
        <taxon>Viridiplantae</taxon>
        <taxon>Streptophyta</taxon>
        <taxon>Embryophyta</taxon>
        <taxon>Tracheophyta</taxon>
        <taxon>Spermatophyta</taxon>
        <taxon>Magnoliopsida</taxon>
        <taxon>Liliopsida</taxon>
        <taxon>Acoraceae</taxon>
        <taxon>Acorus</taxon>
    </lineage>
</organism>
<dbReference type="GO" id="GO:0048193">
    <property type="term" value="P:Golgi vesicle transport"/>
    <property type="evidence" value="ECO:0007669"/>
    <property type="project" value="InterPro"/>
</dbReference>
<reference evidence="12" key="2">
    <citation type="submission" date="2023-06" db="EMBL/GenBank/DDBJ databases">
        <authorList>
            <person name="Ma L."/>
            <person name="Liu K.-W."/>
            <person name="Li Z."/>
            <person name="Hsiao Y.-Y."/>
            <person name="Qi Y."/>
            <person name="Fu T."/>
            <person name="Tang G."/>
            <person name="Zhang D."/>
            <person name="Sun W.-H."/>
            <person name="Liu D.-K."/>
            <person name="Li Y."/>
            <person name="Chen G.-Z."/>
            <person name="Liu X.-D."/>
            <person name="Liao X.-Y."/>
            <person name="Jiang Y.-T."/>
            <person name="Yu X."/>
            <person name="Hao Y."/>
            <person name="Huang J."/>
            <person name="Zhao X.-W."/>
            <person name="Ke S."/>
            <person name="Chen Y.-Y."/>
            <person name="Wu W.-L."/>
            <person name="Hsu J.-L."/>
            <person name="Lin Y.-F."/>
            <person name="Huang M.-D."/>
            <person name="Li C.-Y."/>
            <person name="Huang L."/>
            <person name="Wang Z.-W."/>
            <person name="Zhao X."/>
            <person name="Zhong W.-Y."/>
            <person name="Peng D.-H."/>
            <person name="Ahmad S."/>
            <person name="Lan S."/>
            <person name="Zhang J.-S."/>
            <person name="Tsai W.-C."/>
            <person name="Van De Peer Y."/>
            <person name="Liu Z.-J."/>
        </authorList>
    </citation>
    <scope>NUCLEOTIDE SEQUENCE</scope>
    <source>
        <strain evidence="12">SCP</strain>
        <tissue evidence="12">Leaves</tissue>
    </source>
</reference>
<dbReference type="AlphaFoldDB" id="A0AAV9B688"/>
<reference evidence="12" key="1">
    <citation type="journal article" date="2023" name="Nat. Commun.">
        <title>Diploid and tetraploid genomes of Acorus and the evolution of monocots.</title>
        <authorList>
            <person name="Ma L."/>
            <person name="Liu K.W."/>
            <person name="Li Z."/>
            <person name="Hsiao Y.Y."/>
            <person name="Qi Y."/>
            <person name="Fu T."/>
            <person name="Tang G.D."/>
            <person name="Zhang D."/>
            <person name="Sun W.H."/>
            <person name="Liu D.K."/>
            <person name="Li Y."/>
            <person name="Chen G.Z."/>
            <person name="Liu X.D."/>
            <person name="Liao X.Y."/>
            <person name="Jiang Y.T."/>
            <person name="Yu X."/>
            <person name="Hao Y."/>
            <person name="Huang J."/>
            <person name="Zhao X.W."/>
            <person name="Ke S."/>
            <person name="Chen Y.Y."/>
            <person name="Wu W.L."/>
            <person name="Hsu J.L."/>
            <person name="Lin Y.F."/>
            <person name="Huang M.D."/>
            <person name="Li C.Y."/>
            <person name="Huang L."/>
            <person name="Wang Z.W."/>
            <person name="Zhao X."/>
            <person name="Zhong W.Y."/>
            <person name="Peng D.H."/>
            <person name="Ahmad S."/>
            <person name="Lan S."/>
            <person name="Zhang J.S."/>
            <person name="Tsai W.C."/>
            <person name="Van de Peer Y."/>
            <person name="Liu Z.J."/>
        </authorList>
    </citation>
    <scope>NUCLEOTIDE SEQUENCE</scope>
    <source>
        <strain evidence="12">SCP</strain>
    </source>
</reference>
<dbReference type="InterPro" id="IPR015260">
    <property type="entry name" value="Syntaxin-6/10/61_N"/>
</dbReference>
<feature type="signal peptide" evidence="10">
    <location>
        <begin position="1"/>
        <end position="24"/>
    </location>
</feature>
<dbReference type="Pfam" id="PF05739">
    <property type="entry name" value="SNARE"/>
    <property type="match status" value="1"/>
</dbReference>
<evidence type="ECO:0000256" key="4">
    <source>
        <dbReference type="ARBA" id="ARBA00022927"/>
    </source>
</evidence>
<dbReference type="GO" id="GO:0005794">
    <property type="term" value="C:Golgi apparatus"/>
    <property type="evidence" value="ECO:0007669"/>
    <property type="project" value="UniProtKB-SubCell"/>
</dbReference>
<dbReference type="GO" id="GO:0015031">
    <property type="term" value="P:protein transport"/>
    <property type="evidence" value="ECO:0007669"/>
    <property type="project" value="UniProtKB-KW"/>
</dbReference>
<evidence type="ECO:0000256" key="6">
    <source>
        <dbReference type="ARBA" id="ARBA00023034"/>
    </source>
</evidence>
<keyword evidence="6" id="KW-0333">Golgi apparatus</keyword>
<comment type="caution">
    <text evidence="12">The sequence shown here is derived from an EMBL/GenBank/DDBJ whole genome shotgun (WGS) entry which is preliminary data.</text>
</comment>
<dbReference type="FunFam" id="1.20.5.110:FF:000034">
    <property type="entry name" value="syntaxin-61 isoform X1"/>
    <property type="match status" value="1"/>
</dbReference>
<sequence length="274" mass="31030">MKSQGVVRGFFSLMCLNLSHPVQGDVIGDTMHSAQDPFYIVKEEIQDSIDKLQTSFHQWEQSPSNSREFANLTKELVASSESIEWQVDELDKAISVAARDPTRYAIDEVELEKRKRWTSTARNQVSTVRKAVKSGTGLGSHNGTRQELMRLPNDHAHQAGRSNQYISEDNDDFISSENDRQLLLIRQQDEELDELSASVERIGGVGLTIHEELMGQEKILDDLGLEMETTSNRLDFVQKKVAMVMKKAGVKGQLMLILFLIVLFIILFVLVFFT</sequence>
<evidence type="ECO:0000259" key="11">
    <source>
        <dbReference type="PROSITE" id="PS50192"/>
    </source>
</evidence>
<name>A0AAV9B688_ACOGR</name>
<feature type="domain" description="T-SNARE coiled-coil homology" evidence="11">
    <location>
        <begin position="182"/>
        <end position="244"/>
    </location>
</feature>
<dbReference type="FunFam" id="1.20.58.90:FF:000004">
    <property type="entry name" value="Syntaxin 10"/>
    <property type="match status" value="1"/>
</dbReference>
<dbReference type="InterPro" id="IPR000727">
    <property type="entry name" value="T_SNARE_dom"/>
</dbReference>
<keyword evidence="5 9" id="KW-1133">Transmembrane helix</keyword>
<evidence type="ECO:0000256" key="9">
    <source>
        <dbReference type="SAM" id="Phobius"/>
    </source>
</evidence>
<evidence type="ECO:0000256" key="8">
    <source>
        <dbReference type="ARBA" id="ARBA00037801"/>
    </source>
</evidence>
<dbReference type="Gene3D" id="1.20.5.110">
    <property type="match status" value="1"/>
</dbReference>
<dbReference type="Proteomes" id="UP001179952">
    <property type="component" value="Unassembled WGS sequence"/>
</dbReference>
<evidence type="ECO:0000313" key="12">
    <source>
        <dbReference type="EMBL" id="KAK1271885.1"/>
    </source>
</evidence>
<dbReference type="Gene3D" id="1.20.58.90">
    <property type="match status" value="1"/>
</dbReference>
<comment type="similarity">
    <text evidence="1">Belongs to the syntaxin family.</text>
</comment>
<comment type="subcellular location">
    <subcellularLocation>
        <location evidence="8">Golgi apparatus</location>
        <location evidence="8">trans-Golgi network membrane</location>
        <topology evidence="8">Single-pass type IV membrane protein</topology>
    </subcellularLocation>
</comment>
<dbReference type="Pfam" id="PF09177">
    <property type="entry name" value="STX6_10_61_N"/>
    <property type="match status" value="1"/>
</dbReference>
<evidence type="ECO:0000256" key="1">
    <source>
        <dbReference type="ARBA" id="ARBA00009063"/>
    </source>
</evidence>
<accession>A0AAV9B688</accession>
<dbReference type="SMART" id="SM00397">
    <property type="entry name" value="t_SNARE"/>
    <property type="match status" value="1"/>
</dbReference>
<dbReference type="PANTHER" id="PTHR12791">
    <property type="entry name" value="GOLGI SNARE BET1-RELATED"/>
    <property type="match status" value="1"/>
</dbReference>
<dbReference type="CDD" id="cd21445">
    <property type="entry name" value="SNARE_NTD_AtSYP61-like"/>
    <property type="match status" value="1"/>
</dbReference>
<dbReference type="PROSITE" id="PS50192">
    <property type="entry name" value="T_SNARE"/>
    <property type="match status" value="1"/>
</dbReference>
<proteinExistence type="inferred from homology"/>
<dbReference type="InterPro" id="IPR010989">
    <property type="entry name" value="SNARE"/>
</dbReference>
<dbReference type="GO" id="GO:0016020">
    <property type="term" value="C:membrane"/>
    <property type="evidence" value="ECO:0007669"/>
    <property type="project" value="InterPro"/>
</dbReference>
<keyword evidence="3 9" id="KW-0812">Transmembrane</keyword>
<keyword evidence="2" id="KW-0813">Transport</keyword>
<gene>
    <name evidence="12" type="ORF">QJS04_geneDACA014112</name>
</gene>
<keyword evidence="10" id="KW-0732">Signal</keyword>
<dbReference type="SUPFAM" id="SSF47661">
    <property type="entry name" value="t-snare proteins"/>
    <property type="match status" value="1"/>
</dbReference>
<evidence type="ECO:0000256" key="2">
    <source>
        <dbReference type="ARBA" id="ARBA00022448"/>
    </source>
</evidence>
<evidence type="ECO:0000313" key="13">
    <source>
        <dbReference type="Proteomes" id="UP001179952"/>
    </source>
</evidence>
<evidence type="ECO:0000256" key="10">
    <source>
        <dbReference type="SAM" id="SignalP"/>
    </source>
</evidence>
<keyword evidence="7 9" id="KW-0472">Membrane</keyword>
<feature type="chain" id="PRO_5043922602" evidence="10">
    <location>
        <begin position="25"/>
        <end position="274"/>
    </location>
</feature>
<keyword evidence="13" id="KW-1185">Reference proteome</keyword>
<protein>
    <submittedName>
        <fullName evidence="12">Syntaxin-61</fullName>
    </submittedName>
</protein>
<dbReference type="CDD" id="cd15841">
    <property type="entry name" value="SNARE_Qc"/>
    <property type="match status" value="1"/>
</dbReference>